<dbReference type="Gene3D" id="3.40.50.740">
    <property type="match status" value="1"/>
</dbReference>
<gene>
    <name evidence="6" type="ordered locus">Mthe_1339</name>
</gene>
<dbReference type="GO" id="GO:0009703">
    <property type="term" value="F:nitrate reductase (NADH) activity"/>
    <property type="evidence" value="ECO:0007669"/>
    <property type="project" value="UniProtKB-EC"/>
</dbReference>
<dbReference type="InterPro" id="IPR050123">
    <property type="entry name" value="Prok_molybdopt-oxidoreductase"/>
</dbReference>
<dbReference type="HOGENOM" id="CLU_000422_4_0_2"/>
<dbReference type="Pfam" id="PF00384">
    <property type="entry name" value="Molybdopterin"/>
    <property type="match status" value="1"/>
</dbReference>
<dbReference type="EMBL" id="CP000477">
    <property type="protein sequence ID" value="ABK15114.1"/>
    <property type="molecule type" value="Genomic_DNA"/>
</dbReference>
<dbReference type="GO" id="GO:0008863">
    <property type="term" value="F:formate dehydrogenase (NAD+) activity"/>
    <property type="evidence" value="ECO:0007669"/>
    <property type="project" value="InterPro"/>
</dbReference>
<dbReference type="GO" id="GO:0016020">
    <property type="term" value="C:membrane"/>
    <property type="evidence" value="ECO:0007669"/>
    <property type="project" value="TreeGrafter"/>
</dbReference>
<dbReference type="AlphaFoldDB" id="A0B8U0"/>
<evidence type="ECO:0000256" key="1">
    <source>
        <dbReference type="ARBA" id="ARBA00022485"/>
    </source>
</evidence>
<keyword evidence="7" id="KW-1185">Reference proteome</keyword>
<dbReference type="InterPro" id="IPR009010">
    <property type="entry name" value="Asp_de-COase-like_dom_sf"/>
</dbReference>
<dbReference type="Pfam" id="PF04879">
    <property type="entry name" value="Molybdop_Fe4S4"/>
    <property type="match status" value="1"/>
</dbReference>
<dbReference type="Pfam" id="PF01568">
    <property type="entry name" value="Molydop_binding"/>
    <property type="match status" value="1"/>
</dbReference>
<evidence type="ECO:0000259" key="5">
    <source>
        <dbReference type="SMART" id="SM00926"/>
    </source>
</evidence>
<organism evidence="6 7">
    <name type="scientific">Methanothrix thermoacetophila (strain DSM 6194 / JCM 14653 / NBRC 101360 / PT)</name>
    <name type="common">Methanosaeta thermophila</name>
    <dbReference type="NCBI Taxonomy" id="349307"/>
    <lineage>
        <taxon>Archaea</taxon>
        <taxon>Methanobacteriati</taxon>
        <taxon>Methanobacteriota</taxon>
        <taxon>Stenosarchaea group</taxon>
        <taxon>Methanomicrobia</taxon>
        <taxon>Methanotrichales</taxon>
        <taxon>Methanotrichaceae</taxon>
        <taxon>Methanothrix</taxon>
    </lineage>
</organism>
<dbReference type="InterPro" id="IPR006657">
    <property type="entry name" value="MoPterin_dinucl-bd_dom"/>
</dbReference>
<evidence type="ECO:0000256" key="2">
    <source>
        <dbReference type="ARBA" id="ARBA00022723"/>
    </source>
</evidence>
<dbReference type="InterPro" id="IPR006655">
    <property type="entry name" value="Mopterin_OxRdtase_prok_CS"/>
</dbReference>
<dbReference type="GO" id="GO:0022904">
    <property type="term" value="P:respiratory electron transport chain"/>
    <property type="evidence" value="ECO:0007669"/>
    <property type="project" value="TreeGrafter"/>
</dbReference>
<keyword evidence="6" id="KW-0560">Oxidoreductase</keyword>
<dbReference type="NCBIfam" id="TIGR01591">
    <property type="entry name" value="Fdh-alpha"/>
    <property type="match status" value="1"/>
</dbReference>
<dbReference type="GO" id="GO:0015942">
    <property type="term" value="P:formate metabolic process"/>
    <property type="evidence" value="ECO:0007669"/>
    <property type="project" value="InterPro"/>
</dbReference>
<protein>
    <submittedName>
        <fullName evidence="6">Assimilatory nitrate reductase (NADH) alpha subunit apoprotein</fullName>
        <ecNumber evidence="6">1.7.1.1</ecNumber>
    </submittedName>
</protein>
<evidence type="ECO:0000256" key="3">
    <source>
        <dbReference type="ARBA" id="ARBA00023004"/>
    </source>
</evidence>
<reference evidence="6 7" key="1">
    <citation type="submission" date="2006-10" db="EMBL/GenBank/DDBJ databases">
        <title>Complete sequence of Methanosaeta thermophila PT.</title>
        <authorList>
            <consortium name="US DOE Joint Genome Institute"/>
            <person name="Copeland A."/>
            <person name="Lucas S."/>
            <person name="Lapidus A."/>
            <person name="Barry K."/>
            <person name="Detter J.C."/>
            <person name="Glavina del Rio T."/>
            <person name="Hammon N."/>
            <person name="Israni S."/>
            <person name="Pitluck S."/>
            <person name="Chain P."/>
            <person name="Malfatti S."/>
            <person name="Shin M."/>
            <person name="Vergez L."/>
            <person name="Schmutz J."/>
            <person name="Larimer F."/>
            <person name="Land M."/>
            <person name="Hauser L."/>
            <person name="Kyrpides N."/>
            <person name="Kim E."/>
            <person name="Smith K.S."/>
            <person name="Ingram-Smith C."/>
            <person name="Richardson P."/>
        </authorList>
    </citation>
    <scope>NUCLEOTIDE SEQUENCE [LARGE SCALE GENOMIC DNA]</scope>
    <source>
        <strain evidence="7">DSM 6194 / JCM 14653 / NBRC 101360 / PT</strain>
    </source>
</reference>
<dbReference type="PROSITE" id="PS00490">
    <property type="entry name" value="MOLYBDOPTERIN_PROK_2"/>
    <property type="match status" value="1"/>
</dbReference>
<name>A0B8U0_METTP</name>
<dbReference type="InterPro" id="IPR041924">
    <property type="entry name" value="Formate_Dh-H_N"/>
</dbReference>
<evidence type="ECO:0000313" key="7">
    <source>
        <dbReference type="Proteomes" id="UP000000674"/>
    </source>
</evidence>
<dbReference type="RefSeq" id="WP_011696506.1">
    <property type="nucleotide sequence ID" value="NC_008553.1"/>
</dbReference>
<keyword evidence="2" id="KW-0479">Metal-binding</keyword>
<dbReference type="GeneID" id="4462144"/>
<dbReference type="CDD" id="cd00508">
    <property type="entry name" value="MopB_CT_Fdh-Nap-like"/>
    <property type="match status" value="1"/>
</dbReference>
<dbReference type="Gene3D" id="2.40.40.20">
    <property type="match status" value="1"/>
</dbReference>
<dbReference type="SMART" id="SM00926">
    <property type="entry name" value="Molybdop_Fe4S4"/>
    <property type="match status" value="1"/>
</dbReference>
<dbReference type="GO" id="GO:0051539">
    <property type="term" value="F:4 iron, 4 sulfur cluster binding"/>
    <property type="evidence" value="ECO:0007669"/>
    <property type="project" value="UniProtKB-KW"/>
</dbReference>
<dbReference type="GO" id="GO:0043546">
    <property type="term" value="F:molybdopterin cofactor binding"/>
    <property type="evidence" value="ECO:0007669"/>
    <property type="project" value="InterPro"/>
</dbReference>
<evidence type="ECO:0000256" key="4">
    <source>
        <dbReference type="ARBA" id="ARBA00023014"/>
    </source>
</evidence>
<dbReference type="Proteomes" id="UP000000674">
    <property type="component" value="Chromosome"/>
</dbReference>
<dbReference type="STRING" id="349307.Mthe_1339"/>
<dbReference type="OrthoDB" id="23466at2157"/>
<keyword evidence="4" id="KW-0411">Iron-sulfur</keyword>
<dbReference type="InterPro" id="IPR006963">
    <property type="entry name" value="Mopterin_OxRdtase_4Fe-4S_dom"/>
</dbReference>
<keyword evidence="3" id="KW-0408">Iron</keyword>
<dbReference type="SUPFAM" id="SSF53706">
    <property type="entry name" value="Formate dehydrogenase/DMSO reductase, domains 1-3"/>
    <property type="match status" value="1"/>
</dbReference>
<dbReference type="KEGG" id="mtp:Mthe_1339"/>
<evidence type="ECO:0000313" key="6">
    <source>
        <dbReference type="EMBL" id="ABK15114.1"/>
    </source>
</evidence>
<dbReference type="PANTHER" id="PTHR43105:SF10">
    <property type="entry name" value="NADH-QUINONE OXIDOREDUCTASE SUBUNIT G"/>
    <property type="match status" value="1"/>
</dbReference>
<dbReference type="EC" id="1.7.1.1" evidence="6"/>
<accession>A0B8U0</accession>
<dbReference type="CDD" id="cd02753">
    <property type="entry name" value="MopB_Formate-Dh-H"/>
    <property type="match status" value="1"/>
</dbReference>
<dbReference type="PANTHER" id="PTHR43105">
    <property type="entry name" value="RESPIRATORY NITRATE REDUCTASE"/>
    <property type="match status" value="1"/>
</dbReference>
<dbReference type="InterPro" id="IPR006478">
    <property type="entry name" value="Formate_DH_asu"/>
</dbReference>
<feature type="domain" description="4Fe-4S Mo/W bis-MGD-type" evidence="5">
    <location>
        <begin position="2"/>
        <end position="51"/>
    </location>
</feature>
<dbReference type="InterPro" id="IPR006656">
    <property type="entry name" value="Mopterin_OxRdtase"/>
</dbReference>
<dbReference type="Gene3D" id="3.40.228.10">
    <property type="entry name" value="Dimethylsulfoxide Reductase, domain 2"/>
    <property type="match status" value="1"/>
</dbReference>
<dbReference type="SUPFAM" id="SSF50692">
    <property type="entry name" value="ADC-like"/>
    <property type="match status" value="1"/>
</dbReference>
<proteinExistence type="predicted"/>
<keyword evidence="1" id="KW-0004">4Fe-4S</keyword>
<dbReference type="GO" id="GO:0003954">
    <property type="term" value="F:NADH dehydrogenase activity"/>
    <property type="evidence" value="ECO:0007669"/>
    <property type="project" value="TreeGrafter"/>
</dbReference>
<dbReference type="Gene3D" id="2.20.25.90">
    <property type="entry name" value="ADC-like domains"/>
    <property type="match status" value="1"/>
</dbReference>
<dbReference type="GO" id="GO:0046872">
    <property type="term" value="F:metal ion binding"/>
    <property type="evidence" value="ECO:0007669"/>
    <property type="project" value="UniProtKB-KW"/>
</dbReference>
<sequence>MSGRTPTVCPYCAVGCGFYITRNGMEYMPDHPVNEGALCAKGNAALDILNHVERLRYPMMRVGKDWIRVSWDEALDRVAEEMEKVLRERGPKALAFLGSAKCTNEENYIFQKIARLMGTNNIDNCARRCHSPTIIALREMLGTPAMTNPISDLALSDCILVIGSNLAENHPVVARWILRAKDRGAVVIVADPRVTPTSWLADLHMQLNPGTDIALINGMINVILREGLEKRAFINERTIGFENLDLRDYTPERVSAITGLSAGDIIRAARLYARSPASSIVYCMGITQHTCGTDNVAACANLALVCGQIGRPGAGIFPLRGQNNVQGACDMGALADFYPGWRSVEDSRAIDDLRRLWNARSLPMGRGLTADLMPDADLKFLYVMGEDIVNSDPTVSRRRLKRGFMVVQDIFMTDTAKLADLVLPATAWAEKEGTITSTERRVQWIYRAGEPPGEARMDLWILSEVAARIGFDLASEPDEVLAEINQAVPAYRGISRSNAGARGGIIWPCPHKDHPGTPLLHRERFSTPDGKARIIPVHHPALERTSTEYPLILITGRVALHYNSGSMTMRSEGLVKREPEIHIDVNPDDAMRFGLADGDAVMVETRWGRARARAQITQGQKRGTLFMPFHFPETNLIASELLDRKAMMPELKVAACRIRRCD</sequence>